<dbReference type="InterPro" id="IPR011990">
    <property type="entry name" value="TPR-like_helical_dom_sf"/>
</dbReference>
<evidence type="ECO:0000256" key="1">
    <source>
        <dbReference type="SAM" id="MobiDB-lite"/>
    </source>
</evidence>
<evidence type="ECO:0000313" key="2">
    <source>
        <dbReference type="EMBL" id="UWP61126.1"/>
    </source>
</evidence>
<feature type="compositionally biased region" description="Low complexity" evidence="1">
    <location>
        <begin position="237"/>
        <end position="255"/>
    </location>
</feature>
<sequence length="786" mass="89319">MDKTEYQIKLDQINELVDKQDFEGALEIVDTIDWRRVKSVRTLCMVADIYEVNDRLDDSKRILLLAYKRSSIGKIILYRLVEVCLKLGETDEAVDYYTEYEQNAPGDSSKYILKYKIYKAKRAPVEDLIAILEEYKSKEYTERWAYELARLYQKAGMKEKCVEECDDLILWFSEGKYVVKAMELKMAYESLTPSQQAKYDNRDTVEENEPETPKPVRSTKKRPSENTANTEVQPDLSGSESLAEAEAAVASQPQEESADGSLPYAQPGPIEPEKLQEKLASSLRDVLSGIHKTKELLMPRYEDDEEEEQLEAQSDIDYQSVKELEPESFGNTTVLPAEKLQKIRTQEPENPEPAAVSEEEPAEKDDVLRQLLEETASQMAQQITTGEFQKEEETPAEEETAAPEVEIQDESVPEKEEVSDIEPQNPEGRDMIHDLMAEGFEEEDEEETAEETAETEDIRLEESIIAQVFAEDEEPKEAEQSGDTQEFSLEDECAKQMILQKVSADESEPEKSIEERILEEETPEERRTRILNDTRPEKLSDEQKKLFTYFAKVPGMDEQILNAMAGVYNNAGDKTSKRGNIAVMGRPGSGKTRLTDSLLRAICKDLGLEAVKMARIDGEAFNEKDPIQVVGKLAGGFLLIEHAGGMSDDTIDQLSRALSFRTDSLVLIIEDEKTSMRSLLNRHPDFARKFDAVISIPVFTNDELVTFARTYAREQGYKIDELGVLALYTRIGEKQTDEEPMTVASVKEMIDYAISKAHRGKIGRKVSSRRLDPEGRIILFEKDFDF</sequence>
<feature type="compositionally biased region" description="Polar residues" evidence="1">
    <location>
        <begin position="375"/>
        <end position="387"/>
    </location>
</feature>
<gene>
    <name evidence="2" type="ORF">NQ502_08875</name>
</gene>
<dbReference type="Proteomes" id="UP001060164">
    <property type="component" value="Chromosome"/>
</dbReference>
<keyword evidence="2" id="KW-0067">ATP-binding</keyword>
<protein>
    <submittedName>
        <fullName evidence="2">ATP-binding protein</fullName>
    </submittedName>
</protein>
<evidence type="ECO:0000313" key="3">
    <source>
        <dbReference type="Proteomes" id="UP001060164"/>
    </source>
</evidence>
<proteinExistence type="predicted"/>
<feature type="compositionally biased region" description="Acidic residues" evidence="1">
    <location>
        <begin position="439"/>
        <end position="455"/>
    </location>
</feature>
<feature type="region of interest" description="Disordered" evidence="1">
    <location>
        <begin position="297"/>
        <end position="460"/>
    </location>
</feature>
<dbReference type="Gene3D" id="3.40.50.300">
    <property type="entry name" value="P-loop containing nucleotide triphosphate hydrolases"/>
    <property type="match status" value="1"/>
</dbReference>
<dbReference type="RefSeq" id="WP_049898096.1">
    <property type="nucleotide sequence ID" value="NZ_CABLBR010000009.1"/>
</dbReference>
<dbReference type="SUPFAM" id="SSF48452">
    <property type="entry name" value="TPR-like"/>
    <property type="match status" value="1"/>
</dbReference>
<dbReference type="Gene3D" id="1.25.40.10">
    <property type="entry name" value="Tetratricopeptide repeat domain"/>
    <property type="match status" value="1"/>
</dbReference>
<feature type="compositionally biased region" description="Acidic residues" evidence="1">
    <location>
        <begin position="394"/>
        <end position="411"/>
    </location>
</feature>
<feature type="region of interest" description="Disordered" evidence="1">
    <location>
        <begin position="194"/>
        <end position="270"/>
    </location>
</feature>
<dbReference type="EMBL" id="CP102290">
    <property type="protein sequence ID" value="UWP61126.1"/>
    <property type="molecule type" value="Genomic_DNA"/>
</dbReference>
<dbReference type="GO" id="GO:0005524">
    <property type="term" value="F:ATP binding"/>
    <property type="evidence" value="ECO:0007669"/>
    <property type="project" value="UniProtKB-KW"/>
</dbReference>
<keyword evidence="3" id="KW-1185">Reference proteome</keyword>
<dbReference type="InterPro" id="IPR027417">
    <property type="entry name" value="P-loop_NTPase"/>
</dbReference>
<organism evidence="2 3">
    <name type="scientific">Ruminococcus gauvreauii</name>
    <dbReference type="NCBI Taxonomy" id="438033"/>
    <lineage>
        <taxon>Bacteria</taxon>
        <taxon>Bacillati</taxon>
        <taxon>Bacillota</taxon>
        <taxon>Clostridia</taxon>
        <taxon>Eubacteriales</taxon>
        <taxon>Oscillospiraceae</taxon>
        <taxon>Ruminococcus</taxon>
    </lineage>
</organism>
<reference evidence="2" key="1">
    <citation type="journal article" date="2022" name="Cell">
        <title>Design, construction, and in vivo augmentation of a complex gut microbiome.</title>
        <authorList>
            <person name="Cheng A.G."/>
            <person name="Ho P.Y."/>
            <person name="Aranda-Diaz A."/>
            <person name="Jain S."/>
            <person name="Yu F.B."/>
            <person name="Meng X."/>
            <person name="Wang M."/>
            <person name="Iakiviak M."/>
            <person name="Nagashima K."/>
            <person name="Zhao A."/>
            <person name="Murugkar P."/>
            <person name="Patil A."/>
            <person name="Atabakhsh K."/>
            <person name="Weakley A."/>
            <person name="Yan J."/>
            <person name="Brumbaugh A.R."/>
            <person name="Higginbottom S."/>
            <person name="Dimas A."/>
            <person name="Shiver A.L."/>
            <person name="Deutschbauer A."/>
            <person name="Neff N."/>
            <person name="Sonnenburg J.L."/>
            <person name="Huang K.C."/>
            <person name="Fischbach M.A."/>
        </authorList>
    </citation>
    <scope>NUCLEOTIDE SEQUENCE</scope>
    <source>
        <strain evidence="2">DSM 19829</strain>
    </source>
</reference>
<accession>A0ABY5VLP2</accession>
<keyword evidence="2" id="KW-0547">Nucleotide-binding</keyword>
<feature type="compositionally biased region" description="Basic and acidic residues" evidence="1">
    <location>
        <begin position="427"/>
        <end position="436"/>
    </location>
</feature>
<name>A0ABY5VLP2_9FIRM</name>
<dbReference type="SUPFAM" id="SSF52540">
    <property type="entry name" value="P-loop containing nucleoside triphosphate hydrolases"/>
    <property type="match status" value="1"/>
</dbReference>